<dbReference type="Pfam" id="PF12833">
    <property type="entry name" value="HTH_18"/>
    <property type="match status" value="1"/>
</dbReference>
<evidence type="ECO:0000313" key="7">
    <source>
        <dbReference type="Proteomes" id="UP000297475"/>
    </source>
</evidence>
<organism evidence="6 7">
    <name type="scientific">Natronospirillum operosum</name>
    <dbReference type="NCBI Taxonomy" id="2759953"/>
    <lineage>
        <taxon>Bacteria</taxon>
        <taxon>Pseudomonadati</taxon>
        <taxon>Pseudomonadota</taxon>
        <taxon>Gammaproteobacteria</taxon>
        <taxon>Oceanospirillales</taxon>
        <taxon>Natronospirillaceae</taxon>
        <taxon>Natronospirillum</taxon>
    </lineage>
</organism>
<evidence type="ECO:0000256" key="4">
    <source>
        <dbReference type="SAM" id="MobiDB-lite"/>
    </source>
</evidence>
<dbReference type="PANTHER" id="PTHR46796">
    <property type="entry name" value="HTH-TYPE TRANSCRIPTIONAL ACTIVATOR RHAS-RELATED"/>
    <property type="match status" value="1"/>
</dbReference>
<evidence type="ECO:0000256" key="2">
    <source>
        <dbReference type="ARBA" id="ARBA00023125"/>
    </source>
</evidence>
<dbReference type="PANTHER" id="PTHR46796:SF10">
    <property type="entry name" value="TRANSCRIPTIONAL ACTIVATOR FEAR"/>
    <property type="match status" value="1"/>
</dbReference>
<reference evidence="6 7" key="1">
    <citation type="submission" date="2019-04" db="EMBL/GenBank/DDBJ databases">
        <title>Natronospirillum operosus gen. nov., sp. nov., a haloalkaliphilic satellite isolated from decaying biomass of laboratory culture of cyanobacterium Geitlerinema sp. and proposal of Natronospirillaceae fam. nov. and Saccharospirillaceae fam. nov.</title>
        <authorList>
            <person name="Kevbrin V."/>
            <person name="Boltyanskaya Y."/>
            <person name="Koziaeva V."/>
            <person name="Grouzdev D.S."/>
            <person name="Park M."/>
            <person name="Cho J."/>
        </authorList>
    </citation>
    <scope>NUCLEOTIDE SEQUENCE [LARGE SCALE GENOMIC DNA]</scope>
    <source>
        <strain evidence="6 7">G-116</strain>
    </source>
</reference>
<feature type="domain" description="HTH araC/xylS-type" evidence="5">
    <location>
        <begin position="157"/>
        <end position="255"/>
    </location>
</feature>
<dbReference type="InterPro" id="IPR014710">
    <property type="entry name" value="RmlC-like_jellyroll"/>
</dbReference>
<evidence type="ECO:0000256" key="1">
    <source>
        <dbReference type="ARBA" id="ARBA00023015"/>
    </source>
</evidence>
<dbReference type="PROSITE" id="PS01124">
    <property type="entry name" value="HTH_ARAC_FAMILY_2"/>
    <property type="match status" value="1"/>
</dbReference>
<feature type="compositionally biased region" description="Polar residues" evidence="4">
    <location>
        <begin position="1"/>
        <end position="15"/>
    </location>
</feature>
<keyword evidence="2" id="KW-0238">DNA-binding</keyword>
<dbReference type="SUPFAM" id="SSF51182">
    <property type="entry name" value="RmlC-like cupins"/>
    <property type="match status" value="1"/>
</dbReference>
<dbReference type="GO" id="GO:0003700">
    <property type="term" value="F:DNA-binding transcription factor activity"/>
    <property type="evidence" value="ECO:0007669"/>
    <property type="project" value="InterPro"/>
</dbReference>
<feature type="region of interest" description="Disordered" evidence="4">
    <location>
        <begin position="1"/>
        <end position="20"/>
    </location>
</feature>
<dbReference type="SMART" id="SM00342">
    <property type="entry name" value="HTH_ARAC"/>
    <property type="match status" value="1"/>
</dbReference>
<keyword evidence="7" id="KW-1185">Reference proteome</keyword>
<evidence type="ECO:0000259" key="5">
    <source>
        <dbReference type="PROSITE" id="PS01124"/>
    </source>
</evidence>
<keyword evidence="3" id="KW-0804">Transcription</keyword>
<protein>
    <submittedName>
        <fullName evidence="6">AraC family transcriptional regulator</fullName>
    </submittedName>
</protein>
<dbReference type="RefSeq" id="WP_135484415.1">
    <property type="nucleotide sequence ID" value="NZ_SRMF01000009.1"/>
</dbReference>
<dbReference type="EMBL" id="SRMF01000009">
    <property type="protein sequence ID" value="TGG91323.1"/>
    <property type="molecule type" value="Genomic_DNA"/>
</dbReference>
<gene>
    <name evidence="6" type="ORF">E4656_16520</name>
</gene>
<name>A0A4Z0WC43_9GAMM</name>
<dbReference type="InterPro" id="IPR011051">
    <property type="entry name" value="RmlC_Cupin_sf"/>
</dbReference>
<evidence type="ECO:0000256" key="3">
    <source>
        <dbReference type="ARBA" id="ARBA00023163"/>
    </source>
</evidence>
<dbReference type="Proteomes" id="UP000297475">
    <property type="component" value="Unassembled WGS sequence"/>
</dbReference>
<dbReference type="InterPro" id="IPR018060">
    <property type="entry name" value="HTH_AraC"/>
</dbReference>
<comment type="caution">
    <text evidence="6">The sequence shown here is derived from an EMBL/GenBank/DDBJ whole genome shotgun (WGS) entry which is preliminary data.</text>
</comment>
<dbReference type="SUPFAM" id="SSF46689">
    <property type="entry name" value="Homeodomain-like"/>
    <property type="match status" value="2"/>
</dbReference>
<keyword evidence="1" id="KW-0805">Transcription regulation</keyword>
<dbReference type="InterPro" id="IPR050204">
    <property type="entry name" value="AraC_XylS_family_regulators"/>
</dbReference>
<dbReference type="AlphaFoldDB" id="A0A4Z0WC43"/>
<sequence length="259" mass="29292">MSTDTQIQQLPTSGQTHHHAHHQMVFGLRGRAEFELEGPGGHEVTPWVGCLVPSEYNHAFQGIGDNQMLIVNIDQTAEAAALVHPELIEPLFEQPRYVELDLDFVRLLRVVGAEMARAPSDPWLGSHLTGSLLHALYHRLYDGRLLNAPQRERLQLNRIDAWLHQHLSESVRVADLAQLCCLSVSQFQEVFREKTGRSPYQYVLKVRLETAAWLLRHSRQPIADIALQVGFANQSALTKAMKAQMGRTPADIRQQARLH</sequence>
<dbReference type="InterPro" id="IPR009057">
    <property type="entry name" value="Homeodomain-like_sf"/>
</dbReference>
<dbReference type="Gene3D" id="1.10.10.60">
    <property type="entry name" value="Homeodomain-like"/>
    <property type="match status" value="1"/>
</dbReference>
<dbReference type="GO" id="GO:0043565">
    <property type="term" value="F:sequence-specific DNA binding"/>
    <property type="evidence" value="ECO:0007669"/>
    <property type="project" value="InterPro"/>
</dbReference>
<dbReference type="Gene3D" id="2.60.120.10">
    <property type="entry name" value="Jelly Rolls"/>
    <property type="match status" value="1"/>
</dbReference>
<evidence type="ECO:0000313" key="6">
    <source>
        <dbReference type="EMBL" id="TGG91323.1"/>
    </source>
</evidence>
<dbReference type="OrthoDB" id="5740883at2"/>
<proteinExistence type="predicted"/>
<accession>A0A4Z0WC43</accession>